<evidence type="ECO:0000313" key="3">
    <source>
        <dbReference type="Proteomes" id="UP000219285"/>
    </source>
</evidence>
<dbReference type="AlphaFoldDB" id="A0A6M4MGS8"/>
<keyword evidence="3" id="KW-1185">Reference proteome</keyword>
<feature type="transmembrane region" description="Helical" evidence="1">
    <location>
        <begin position="16"/>
        <end position="40"/>
    </location>
</feature>
<evidence type="ECO:0000313" key="2">
    <source>
        <dbReference type="EMBL" id="QJR82401.1"/>
    </source>
</evidence>
<evidence type="ECO:0000256" key="1">
    <source>
        <dbReference type="SAM" id="Phobius"/>
    </source>
</evidence>
<protein>
    <submittedName>
        <fullName evidence="2">Class IIb bacteriocin, lactobin A/cerein 7B family</fullName>
    </submittedName>
</protein>
<keyword evidence="1" id="KW-0812">Transmembrane</keyword>
<keyword evidence="1" id="KW-1133">Transmembrane helix</keyword>
<dbReference type="NCBIfam" id="TIGR03949">
    <property type="entry name" value="bact_IIb_cerein"/>
    <property type="match status" value="1"/>
</dbReference>
<reference evidence="2 3" key="2">
    <citation type="submission" date="2020-04" db="EMBL/GenBank/DDBJ databases">
        <title>Complete genome sequence of Alteromonas pelagimontana 5.12T.</title>
        <authorList>
            <person name="Sinha R.K."/>
            <person name="Krishnan K.P."/>
            <person name="Kurian J.P."/>
        </authorList>
    </citation>
    <scope>NUCLEOTIDE SEQUENCE [LARGE SCALE GENOMIC DNA]</scope>
    <source>
        <strain evidence="2 3">5.12</strain>
    </source>
</reference>
<dbReference type="InterPro" id="IPR023991">
    <property type="entry name" value="Bacteriocin_IIb_lactobn/cerein"/>
</dbReference>
<reference evidence="3" key="1">
    <citation type="submission" date="2014-12" db="EMBL/GenBank/DDBJ databases">
        <title>Complete genome sequence of a multi-drug resistant Klebsiella pneumoniae.</title>
        <authorList>
            <person name="Hua X."/>
            <person name="Chen Q."/>
            <person name="Li X."/>
            <person name="Feng Y."/>
            <person name="Ruan Z."/>
            <person name="Yu Y."/>
        </authorList>
    </citation>
    <scope>NUCLEOTIDE SEQUENCE [LARGE SCALE GENOMIC DNA]</scope>
    <source>
        <strain evidence="3">5.12</strain>
    </source>
</reference>
<name>A0A6M4MGS8_9ALTE</name>
<accession>A0A6M4MGS8</accession>
<dbReference type="EMBL" id="CP052766">
    <property type="protein sequence ID" value="QJR82401.1"/>
    <property type="molecule type" value="Genomic_DNA"/>
</dbReference>
<organism evidence="2 3">
    <name type="scientific">Alteromonas pelagimontana</name>
    <dbReference type="NCBI Taxonomy" id="1858656"/>
    <lineage>
        <taxon>Bacteria</taxon>
        <taxon>Pseudomonadati</taxon>
        <taxon>Pseudomonadota</taxon>
        <taxon>Gammaproteobacteria</taxon>
        <taxon>Alteromonadales</taxon>
        <taxon>Alteromonadaceae</taxon>
        <taxon>Alteromonas/Salinimonas group</taxon>
        <taxon>Alteromonas</taxon>
    </lineage>
</organism>
<dbReference type="Proteomes" id="UP000219285">
    <property type="component" value="Chromosome"/>
</dbReference>
<keyword evidence="1" id="KW-0472">Membrane</keyword>
<proteinExistence type="predicted"/>
<gene>
    <name evidence="2" type="ORF">CA267_017420</name>
</gene>
<sequence>MQELTLQELETVNGGILPLILGIAAADMGLISAMYGAGYWR</sequence>
<dbReference type="KEGG" id="apel:CA267_017420"/>
<dbReference type="RefSeq" id="WP_083638468.1">
    <property type="nucleotide sequence ID" value="NZ_CP052766.1"/>
</dbReference>
<dbReference type="OrthoDB" id="6388700at2"/>